<evidence type="ECO:0000313" key="5">
    <source>
        <dbReference type="EMBL" id="KAK4402821.1"/>
    </source>
</evidence>
<dbReference type="GO" id="GO:0022857">
    <property type="term" value="F:transmembrane transporter activity"/>
    <property type="evidence" value="ECO:0007669"/>
    <property type="project" value="InterPro"/>
</dbReference>
<evidence type="ECO:0000313" key="6">
    <source>
        <dbReference type="Proteomes" id="UP001289374"/>
    </source>
</evidence>
<feature type="transmembrane region" description="Helical" evidence="4">
    <location>
        <begin position="56"/>
        <end position="77"/>
    </location>
</feature>
<proteinExistence type="predicted"/>
<sequence>MDGRSAFEKIKYDFKDFGYFDTELGPWRTFYGLCLSPDGILVHTTALILKMYPAEMIAVAIYCFFLTIQSLVVSLIAERDLTAWRIETRIGLIAVLYMLGWALVLVIGFYGVMWGKAKEGGLYKGTESSNIEAPLCKKMCKCRLSVNIQLETGFL</sequence>
<reference evidence="5" key="2">
    <citation type="journal article" date="2024" name="Plant">
        <title>Genomic evolution and insights into agronomic trait innovations of Sesamum species.</title>
        <authorList>
            <person name="Miao H."/>
            <person name="Wang L."/>
            <person name="Qu L."/>
            <person name="Liu H."/>
            <person name="Sun Y."/>
            <person name="Le M."/>
            <person name="Wang Q."/>
            <person name="Wei S."/>
            <person name="Zheng Y."/>
            <person name="Lin W."/>
            <person name="Duan Y."/>
            <person name="Cao H."/>
            <person name="Xiong S."/>
            <person name="Wang X."/>
            <person name="Wei L."/>
            <person name="Li C."/>
            <person name="Ma Q."/>
            <person name="Ju M."/>
            <person name="Zhao R."/>
            <person name="Li G."/>
            <person name="Mu C."/>
            <person name="Tian Q."/>
            <person name="Mei H."/>
            <person name="Zhang T."/>
            <person name="Gao T."/>
            <person name="Zhang H."/>
        </authorList>
    </citation>
    <scope>NUCLEOTIDE SEQUENCE</scope>
    <source>
        <strain evidence="5">K16</strain>
    </source>
</reference>
<keyword evidence="6" id="KW-1185">Reference proteome</keyword>
<evidence type="ECO:0000256" key="4">
    <source>
        <dbReference type="SAM" id="Phobius"/>
    </source>
</evidence>
<comment type="caution">
    <text evidence="5">The sequence shown here is derived from an EMBL/GenBank/DDBJ whole genome shotgun (WGS) entry which is preliminary data.</text>
</comment>
<keyword evidence="3 4" id="KW-0472">Membrane</keyword>
<reference evidence="5" key="1">
    <citation type="submission" date="2020-06" db="EMBL/GenBank/DDBJ databases">
        <authorList>
            <person name="Li T."/>
            <person name="Hu X."/>
            <person name="Zhang T."/>
            <person name="Song X."/>
            <person name="Zhang H."/>
            <person name="Dai N."/>
            <person name="Sheng W."/>
            <person name="Hou X."/>
            <person name="Wei L."/>
        </authorList>
    </citation>
    <scope>NUCLEOTIDE SEQUENCE</scope>
    <source>
        <strain evidence="5">K16</strain>
        <tissue evidence="5">Leaf</tissue>
    </source>
</reference>
<organism evidence="5 6">
    <name type="scientific">Sesamum angolense</name>
    <dbReference type="NCBI Taxonomy" id="2727404"/>
    <lineage>
        <taxon>Eukaryota</taxon>
        <taxon>Viridiplantae</taxon>
        <taxon>Streptophyta</taxon>
        <taxon>Embryophyta</taxon>
        <taxon>Tracheophyta</taxon>
        <taxon>Spermatophyta</taxon>
        <taxon>Magnoliopsida</taxon>
        <taxon>eudicotyledons</taxon>
        <taxon>Gunneridae</taxon>
        <taxon>Pentapetalae</taxon>
        <taxon>asterids</taxon>
        <taxon>lamiids</taxon>
        <taxon>Lamiales</taxon>
        <taxon>Pedaliaceae</taxon>
        <taxon>Sesamum</taxon>
    </lineage>
</organism>
<keyword evidence="1 4" id="KW-0812">Transmembrane</keyword>
<dbReference type="Proteomes" id="UP001289374">
    <property type="component" value="Unassembled WGS sequence"/>
</dbReference>
<protein>
    <submittedName>
        <fullName evidence="5">Uncharacterized protein</fullName>
    </submittedName>
</protein>
<dbReference type="AlphaFoldDB" id="A0AAE1X0E8"/>
<name>A0AAE1X0E8_9LAMI</name>
<keyword evidence="2 4" id="KW-1133">Transmembrane helix</keyword>
<evidence type="ECO:0000256" key="1">
    <source>
        <dbReference type="ARBA" id="ARBA00022692"/>
    </source>
</evidence>
<accession>A0AAE1X0E8</accession>
<dbReference type="GO" id="GO:0016020">
    <property type="term" value="C:membrane"/>
    <property type="evidence" value="ECO:0007669"/>
    <property type="project" value="InterPro"/>
</dbReference>
<evidence type="ECO:0000256" key="2">
    <source>
        <dbReference type="ARBA" id="ARBA00022989"/>
    </source>
</evidence>
<feature type="transmembrane region" description="Helical" evidence="4">
    <location>
        <begin position="89"/>
        <end position="112"/>
    </location>
</feature>
<dbReference type="PANTHER" id="PTHR31218">
    <property type="entry name" value="WAT1-RELATED PROTEIN"/>
    <property type="match status" value="1"/>
</dbReference>
<dbReference type="InterPro" id="IPR030184">
    <property type="entry name" value="WAT1-related"/>
</dbReference>
<gene>
    <name evidence="5" type="ORF">Sango_1022800</name>
</gene>
<evidence type="ECO:0000256" key="3">
    <source>
        <dbReference type="ARBA" id="ARBA00023136"/>
    </source>
</evidence>
<dbReference type="EMBL" id="JACGWL010000005">
    <property type="protein sequence ID" value="KAK4402821.1"/>
    <property type="molecule type" value="Genomic_DNA"/>
</dbReference>